<reference evidence="2 3" key="1">
    <citation type="submission" date="2019-09" db="EMBL/GenBank/DDBJ databases">
        <title>Phylogeny of genus Pseudoclavibacter and closely related genus.</title>
        <authorList>
            <person name="Li Y."/>
        </authorList>
    </citation>
    <scope>NUCLEOTIDE SEQUENCE [LARGE SCALE GENOMIC DNA]</scope>
    <source>
        <strain evidence="2 3">DSM 23821</strain>
    </source>
</reference>
<protein>
    <submittedName>
        <fullName evidence="2">Uncharacterized protein</fullName>
    </submittedName>
</protein>
<keyword evidence="1" id="KW-0472">Membrane</keyword>
<evidence type="ECO:0000313" key="3">
    <source>
        <dbReference type="Proteomes" id="UP000467240"/>
    </source>
</evidence>
<dbReference type="AlphaFoldDB" id="A0A7J5BZA5"/>
<feature type="transmembrane region" description="Helical" evidence="1">
    <location>
        <begin position="144"/>
        <end position="164"/>
    </location>
</feature>
<feature type="transmembrane region" description="Helical" evidence="1">
    <location>
        <begin position="184"/>
        <end position="206"/>
    </location>
</feature>
<accession>A0A7J5BZA5</accession>
<dbReference type="Proteomes" id="UP000467240">
    <property type="component" value="Unassembled WGS sequence"/>
</dbReference>
<keyword evidence="3" id="KW-1185">Reference proteome</keyword>
<evidence type="ECO:0000313" key="2">
    <source>
        <dbReference type="EMBL" id="KAB1659690.1"/>
    </source>
</evidence>
<dbReference type="RefSeq" id="WP_158039854.1">
    <property type="nucleotide sequence ID" value="NZ_JACCFV010000001.1"/>
</dbReference>
<feature type="transmembrane region" description="Helical" evidence="1">
    <location>
        <begin position="121"/>
        <end position="138"/>
    </location>
</feature>
<keyword evidence="1" id="KW-0812">Transmembrane</keyword>
<evidence type="ECO:0000256" key="1">
    <source>
        <dbReference type="SAM" id="Phobius"/>
    </source>
</evidence>
<organism evidence="2 3">
    <name type="scientific">Pseudoclavibacter chungangensis</name>
    <dbReference type="NCBI Taxonomy" id="587635"/>
    <lineage>
        <taxon>Bacteria</taxon>
        <taxon>Bacillati</taxon>
        <taxon>Actinomycetota</taxon>
        <taxon>Actinomycetes</taxon>
        <taxon>Micrococcales</taxon>
        <taxon>Microbacteriaceae</taxon>
        <taxon>Pseudoclavibacter</taxon>
    </lineage>
</organism>
<gene>
    <name evidence="2" type="ORF">F8O01_05385</name>
</gene>
<name>A0A7J5BZA5_9MICO</name>
<keyword evidence="1" id="KW-1133">Transmembrane helix</keyword>
<proteinExistence type="predicted"/>
<dbReference type="EMBL" id="WBJZ01000005">
    <property type="protein sequence ID" value="KAB1659690.1"/>
    <property type="molecule type" value="Genomic_DNA"/>
</dbReference>
<comment type="caution">
    <text evidence="2">The sequence shown here is derived from an EMBL/GenBank/DDBJ whole genome shotgun (WGS) entry which is preliminary data.</text>
</comment>
<sequence length="291" mass="30347">MSLSAIPGALAQSHILVSTAFGVGWERIAQWTVIGIVSAWFWTSSGEHVVAMVDPIHGLQPVTTPVAWLIELLGGLGVTQVRWLEATLVWTASLKDAWLEGALVVVAAGCATALARHRNGAGLITLSTLSLVFAVQISGNFAPVLWFGAVAASPALLALVLRSLQRATDASPQRPTRWLPARFIVLRLVGVVLSPILLPVFAPVIALTNLMPAYAHDDDGESAAHDLVSTGVSDLVAAEADGRQPSASTVLRILSGLALADSAASSRNRLAFGIQWGLAAPSGAAPNRTSP</sequence>